<dbReference type="GO" id="GO:0009166">
    <property type="term" value="P:nucleotide catabolic process"/>
    <property type="evidence" value="ECO:0007669"/>
    <property type="project" value="InterPro"/>
</dbReference>
<comment type="subcellular location">
    <subcellularLocation>
        <location evidence="1">Secreted</location>
        <location evidence="1">Cell wall</location>
        <topology evidence="1">Peptidoglycan-anchor</topology>
    </subcellularLocation>
</comment>
<dbReference type="Gene3D" id="3.60.21.10">
    <property type="match status" value="1"/>
</dbReference>
<evidence type="ECO:0000256" key="2">
    <source>
        <dbReference type="ARBA" id="ARBA00022512"/>
    </source>
</evidence>
<comment type="similarity">
    <text evidence="6">Belongs to the 5'-nucleotidase family.</text>
</comment>
<sequence length="530" mass="57466">MFLLKRIVPVLFLMMTLFTSTVAAAPPDHSQYKNRYIPAQLLGINDFHGQLDVYRTIGDRKAGGAEYLAAYLKKYEAQNKNTLLVHAGDAVGASPPVSSLLQDEPTIEILNDIGFDVGTVGNHEFDEGVAEMKRLINGGEHEVTGDFEGASFPYTVANVKDEETGEPILPPYVIKKVNGMPIGFVGVVTTETENIVLPSGIEGVEFTDEKTAINDAVSQLKDKGVESIVVLAHVPASSDRDGSNASNEVAELAPEIDDEVDVIFGGHNHEYANTVVDGKLIVQSYSYGTAFSEVDLMIDPKTKDIVEKEASIITTFHDGIEPDQAVKNKVDSYKKEIEDLVEEVIAESAEPITTEQEESGESALGNLVADSQRAAMGTDFAFMNPGGIRANLDEGPITWGELYTMLPFGNNLVEMTLTGDQIKAVLEQQWSGSYPKILQISGLAYTWDRNAPVGEKVISMTDSQGNPVDPEQSYTVTVNNFIATGGDGFTVFKEGTNQETGPLALDAMIDYLQSQDEAIEAPALDRIEVK</sequence>
<feature type="signal peptide" evidence="6">
    <location>
        <begin position="1"/>
        <end position="24"/>
    </location>
</feature>
<evidence type="ECO:0000256" key="5">
    <source>
        <dbReference type="ARBA" id="ARBA00023088"/>
    </source>
</evidence>
<dbReference type="Proteomes" id="UP000297982">
    <property type="component" value="Unassembled WGS sequence"/>
</dbReference>
<dbReference type="InterPro" id="IPR006179">
    <property type="entry name" value="5_nucleotidase/apyrase"/>
</dbReference>
<dbReference type="InterPro" id="IPR008334">
    <property type="entry name" value="5'-Nucleotdase_C"/>
</dbReference>
<dbReference type="GO" id="GO:0000166">
    <property type="term" value="F:nucleotide binding"/>
    <property type="evidence" value="ECO:0007669"/>
    <property type="project" value="UniProtKB-KW"/>
</dbReference>
<feature type="chain" id="PRO_5021512746" evidence="6">
    <location>
        <begin position="25"/>
        <end position="530"/>
    </location>
</feature>
<keyword evidence="11" id="KW-1185">Reference proteome</keyword>
<dbReference type="EMBL" id="SRJC01000001">
    <property type="protein sequence ID" value="TGB03635.1"/>
    <property type="molecule type" value="Genomic_DNA"/>
</dbReference>
<evidence type="ECO:0000313" key="10">
    <source>
        <dbReference type="EMBL" id="TGB03635.1"/>
    </source>
</evidence>
<dbReference type="FunFam" id="3.90.780.10:FF:000004">
    <property type="entry name" value="UDP-sugar hydrolase, putative"/>
    <property type="match status" value="1"/>
</dbReference>
<dbReference type="AlphaFoldDB" id="A0A4Z0H381"/>
<accession>A0A4Z0H381</accession>
<evidence type="ECO:0000256" key="4">
    <source>
        <dbReference type="ARBA" id="ARBA00022729"/>
    </source>
</evidence>
<evidence type="ECO:0000313" key="11">
    <source>
        <dbReference type="Proteomes" id="UP000297982"/>
    </source>
</evidence>
<dbReference type="PANTHER" id="PTHR11575">
    <property type="entry name" value="5'-NUCLEOTIDASE-RELATED"/>
    <property type="match status" value="1"/>
</dbReference>
<keyword evidence="5" id="KW-0572">Peptidoglycan-anchor</keyword>
<dbReference type="RefSeq" id="WP_135326362.1">
    <property type="nucleotide sequence ID" value="NZ_SRJC01000001.1"/>
</dbReference>
<dbReference type="PROSITE" id="PS00786">
    <property type="entry name" value="5_NUCLEOTIDASE_2"/>
    <property type="match status" value="1"/>
</dbReference>
<dbReference type="Pfam" id="PF00149">
    <property type="entry name" value="Metallophos"/>
    <property type="match status" value="1"/>
</dbReference>
<dbReference type="GO" id="GO:0046872">
    <property type="term" value="F:metal ion binding"/>
    <property type="evidence" value="ECO:0007669"/>
    <property type="project" value="InterPro"/>
</dbReference>
<keyword evidence="6" id="KW-0378">Hydrolase</keyword>
<comment type="caution">
    <text evidence="10">The sequence shown here is derived from an EMBL/GenBank/DDBJ whole genome shotgun (WGS) entry which is preliminary data.</text>
</comment>
<evidence type="ECO:0000256" key="6">
    <source>
        <dbReference type="RuleBase" id="RU362119"/>
    </source>
</evidence>
<evidence type="ECO:0000259" key="9">
    <source>
        <dbReference type="Pfam" id="PF02872"/>
    </source>
</evidence>
<name>A0A4Z0H381_9BACI</name>
<keyword evidence="6" id="KW-0547">Nucleotide-binding</keyword>
<feature type="domain" description="Calcineurin-like phosphoesterase" evidence="8">
    <location>
        <begin position="42"/>
        <end position="271"/>
    </location>
</feature>
<dbReference type="GO" id="GO:0008768">
    <property type="term" value="F:UDP-sugar diphosphatase activity"/>
    <property type="evidence" value="ECO:0007669"/>
    <property type="project" value="TreeGrafter"/>
</dbReference>
<dbReference type="SUPFAM" id="SSF55816">
    <property type="entry name" value="5'-nucleotidase (syn. UDP-sugar hydrolase), C-terminal domain"/>
    <property type="match status" value="1"/>
</dbReference>
<feature type="coiled-coil region" evidence="7">
    <location>
        <begin position="323"/>
        <end position="350"/>
    </location>
</feature>
<dbReference type="GO" id="GO:0030288">
    <property type="term" value="C:outer membrane-bounded periplasmic space"/>
    <property type="evidence" value="ECO:0007669"/>
    <property type="project" value="TreeGrafter"/>
</dbReference>
<evidence type="ECO:0000256" key="7">
    <source>
        <dbReference type="SAM" id="Coils"/>
    </source>
</evidence>
<dbReference type="FunFam" id="3.60.21.10:FF:000052">
    <property type="entry name" value="Endonuclease YhcR"/>
    <property type="match status" value="1"/>
</dbReference>
<evidence type="ECO:0000259" key="8">
    <source>
        <dbReference type="Pfam" id="PF00149"/>
    </source>
</evidence>
<dbReference type="InterPro" id="IPR029052">
    <property type="entry name" value="Metallo-depent_PP-like"/>
</dbReference>
<dbReference type="InterPro" id="IPR006146">
    <property type="entry name" value="5'-Nucleotdase_CS"/>
</dbReference>
<protein>
    <submittedName>
        <fullName evidence="10">Bifunctional metallophosphatase/5'-nucleotidase</fullName>
    </submittedName>
</protein>
<evidence type="ECO:0000256" key="1">
    <source>
        <dbReference type="ARBA" id="ARBA00004168"/>
    </source>
</evidence>
<evidence type="ECO:0000256" key="3">
    <source>
        <dbReference type="ARBA" id="ARBA00022525"/>
    </source>
</evidence>
<keyword evidence="2" id="KW-0134">Cell wall</keyword>
<gene>
    <name evidence="10" type="ORF">E4663_01115</name>
</gene>
<keyword evidence="7" id="KW-0175">Coiled coil</keyword>
<keyword evidence="3" id="KW-0964">Secreted</keyword>
<proteinExistence type="inferred from homology"/>
<dbReference type="Gene3D" id="3.90.780.10">
    <property type="entry name" value="5'-Nucleotidase, C-terminal domain"/>
    <property type="match status" value="1"/>
</dbReference>
<organism evidence="10 11">
    <name type="scientific">Halobacillus salinus</name>
    <dbReference type="NCBI Taxonomy" id="192814"/>
    <lineage>
        <taxon>Bacteria</taxon>
        <taxon>Bacillati</taxon>
        <taxon>Bacillota</taxon>
        <taxon>Bacilli</taxon>
        <taxon>Bacillales</taxon>
        <taxon>Bacillaceae</taxon>
        <taxon>Halobacillus</taxon>
    </lineage>
</organism>
<dbReference type="STRING" id="192814.GCA_900166575_00510"/>
<feature type="domain" description="5'-Nucleotidase C-terminal" evidence="9">
    <location>
        <begin position="344"/>
        <end position="494"/>
    </location>
</feature>
<dbReference type="InterPro" id="IPR036907">
    <property type="entry name" value="5'-Nucleotdase_C_sf"/>
</dbReference>
<keyword evidence="4 6" id="KW-0732">Signal</keyword>
<dbReference type="SUPFAM" id="SSF56300">
    <property type="entry name" value="Metallo-dependent phosphatases"/>
    <property type="match status" value="1"/>
</dbReference>
<dbReference type="PRINTS" id="PR01607">
    <property type="entry name" value="APYRASEFAMLY"/>
</dbReference>
<dbReference type="GO" id="GO:0008253">
    <property type="term" value="F:5'-nucleotidase activity"/>
    <property type="evidence" value="ECO:0007669"/>
    <property type="project" value="TreeGrafter"/>
</dbReference>
<dbReference type="Pfam" id="PF02872">
    <property type="entry name" value="5_nucleotid_C"/>
    <property type="match status" value="1"/>
</dbReference>
<dbReference type="InterPro" id="IPR004843">
    <property type="entry name" value="Calcineurin-like_PHP"/>
</dbReference>
<reference evidence="10 11" key="1">
    <citation type="journal article" date="2003" name="Int. J. Syst. Evol. Microbiol.">
        <title>Halobacillus salinus sp. nov., isolated from a salt lake on the coast of the East Sea in Korea.</title>
        <authorList>
            <person name="Yoon J.H."/>
            <person name="Kang K.H."/>
            <person name="Park Y.H."/>
        </authorList>
    </citation>
    <scope>NUCLEOTIDE SEQUENCE [LARGE SCALE GENOMIC DNA]</scope>
    <source>
        <strain evidence="10 11">HSL-3</strain>
    </source>
</reference>
<dbReference type="PANTHER" id="PTHR11575:SF24">
    <property type="entry name" value="5'-NUCLEOTIDASE"/>
    <property type="match status" value="1"/>
</dbReference>